<sequence>MIPPVSSNNYDNNNATIDEANKMGLESDNNQYQLNDYQPVSKNENEWTCRVCGFGSPNKSVVENCHPVSQLDRERNTAITNTENGHVGFVFPPQMESSTKDLLEEIRAAIRQTSEATVLSAAADVIVRHLPARSDERQAFDVFTHLIWLQQYQILPGYPIFRNITESERVSIQEFCNAEGRFNGSVTEAQIRESNLLKEGRIYRAKVLSVTQAFFDQFKHTDNGFNLLSKWEMSNPPQWAEIEFPMSVPFAQPTSHNTIVCEARNWLATHPVIDWACAPHVIGSPQVTEGETKTQSPPNPGKEPSADSIYMFDFAGFTGESRSNIAVIGCVVADEDNRELVTKLKHIRATTAVALVVVPNRKAIHKLIYQFDADELLATPAAPVEDTKEYYARQPSIQAVNNELTTRVPELDHIKFVTAKQLIDEIVTPVDVFSDQFRENSSVSE</sequence>
<dbReference type="Proteomes" id="UP001597052">
    <property type="component" value="Unassembled WGS sequence"/>
</dbReference>
<evidence type="ECO:0000313" key="1">
    <source>
        <dbReference type="EMBL" id="MFD1641750.1"/>
    </source>
</evidence>
<evidence type="ECO:0000313" key="2">
    <source>
        <dbReference type="Proteomes" id="UP001597052"/>
    </source>
</evidence>
<proteinExistence type="predicted"/>
<dbReference type="RefSeq" id="WP_256396651.1">
    <property type="nucleotide sequence ID" value="NZ_JANHDJ010000005.1"/>
</dbReference>
<dbReference type="EMBL" id="JBHUDM010000002">
    <property type="protein sequence ID" value="MFD1641750.1"/>
    <property type="molecule type" value="Genomic_DNA"/>
</dbReference>
<protein>
    <submittedName>
        <fullName evidence="1">Uncharacterized protein</fullName>
    </submittedName>
</protein>
<keyword evidence="2" id="KW-1185">Reference proteome</keyword>
<reference evidence="1 2" key="1">
    <citation type="journal article" date="2019" name="Int. J. Syst. Evol. Microbiol.">
        <title>The Global Catalogue of Microorganisms (GCM) 10K type strain sequencing project: providing services to taxonomists for standard genome sequencing and annotation.</title>
        <authorList>
            <consortium name="The Broad Institute Genomics Platform"/>
            <consortium name="The Broad Institute Genome Sequencing Center for Infectious Disease"/>
            <person name="Wu L."/>
            <person name="Ma J."/>
        </authorList>
    </citation>
    <scope>NUCLEOTIDE SEQUENCE [LARGE SCALE GENOMIC DNA]</scope>
    <source>
        <strain evidence="1 2">CGMCC 1.10593</strain>
    </source>
</reference>
<accession>A0ABD6D8V6</accession>
<comment type="caution">
    <text evidence="1">The sequence shown here is derived from an EMBL/GenBank/DDBJ whole genome shotgun (WGS) entry which is preliminary data.</text>
</comment>
<name>A0ABD6D8V6_9EURY</name>
<gene>
    <name evidence="1" type="ORF">ACFSBW_07670</name>
</gene>
<organism evidence="1 2">
    <name type="scientific">Halohasta litorea</name>
    <dbReference type="NCBI Taxonomy" id="869891"/>
    <lineage>
        <taxon>Archaea</taxon>
        <taxon>Methanobacteriati</taxon>
        <taxon>Methanobacteriota</taxon>
        <taxon>Stenosarchaea group</taxon>
        <taxon>Halobacteria</taxon>
        <taxon>Halobacteriales</taxon>
        <taxon>Haloferacaceae</taxon>
        <taxon>Halohasta</taxon>
    </lineage>
</organism>
<dbReference type="AlphaFoldDB" id="A0ABD6D8V6"/>